<reference evidence="1" key="2">
    <citation type="submission" date="2015-06" db="UniProtKB">
        <authorList>
            <consortium name="EnsemblProtists"/>
        </authorList>
    </citation>
    <scope>IDENTIFICATION</scope>
    <source>
        <strain evidence="1">Emoy2</strain>
    </source>
</reference>
<dbReference type="STRING" id="559515.M4BL09"/>
<protein>
    <submittedName>
        <fullName evidence="1">Uncharacterized protein</fullName>
    </submittedName>
</protein>
<dbReference type="EnsemblProtists" id="HpaT807094">
    <property type="protein sequence ID" value="HpaP807094"/>
    <property type="gene ID" value="HpaG807094"/>
</dbReference>
<evidence type="ECO:0000313" key="1">
    <source>
        <dbReference type="EnsemblProtists" id="HpaP807094"/>
    </source>
</evidence>
<dbReference type="InParanoid" id="M4BL09"/>
<dbReference type="HOGENOM" id="CLU_2019664_0_0_1"/>
<dbReference type="VEuPathDB" id="FungiDB:HpaG807094"/>
<dbReference type="Proteomes" id="UP000011713">
    <property type="component" value="Unassembled WGS sequence"/>
</dbReference>
<evidence type="ECO:0000313" key="2">
    <source>
        <dbReference type="Proteomes" id="UP000011713"/>
    </source>
</evidence>
<keyword evidence="2" id="KW-1185">Reference proteome</keyword>
<sequence>MANRSLKRLGEDMKKSRWIQRFSPRADYQVIRVSVGRKFIQTLNSMSLEQLDDNTVLLLRVMGYKCTTRPSKLILADFKIRSVGVEIMKWQRKLNEALGLEGGMNLLIPLNRRAQLDKMLEED</sequence>
<dbReference type="EMBL" id="JH598368">
    <property type="status" value="NOT_ANNOTATED_CDS"/>
    <property type="molecule type" value="Genomic_DNA"/>
</dbReference>
<organism evidence="1 2">
    <name type="scientific">Hyaloperonospora arabidopsidis (strain Emoy2)</name>
    <name type="common">Downy mildew agent</name>
    <name type="synonym">Peronospora arabidopsidis</name>
    <dbReference type="NCBI Taxonomy" id="559515"/>
    <lineage>
        <taxon>Eukaryota</taxon>
        <taxon>Sar</taxon>
        <taxon>Stramenopiles</taxon>
        <taxon>Oomycota</taxon>
        <taxon>Peronosporomycetes</taxon>
        <taxon>Peronosporales</taxon>
        <taxon>Peronosporaceae</taxon>
        <taxon>Hyaloperonospora</taxon>
    </lineage>
</organism>
<accession>M4BL09</accession>
<name>M4BL09_HYAAE</name>
<proteinExistence type="predicted"/>
<dbReference type="AlphaFoldDB" id="M4BL09"/>
<reference evidence="2" key="1">
    <citation type="journal article" date="2010" name="Science">
        <title>Signatures of adaptation to obligate biotrophy in the Hyaloperonospora arabidopsidis genome.</title>
        <authorList>
            <person name="Baxter L."/>
            <person name="Tripathy S."/>
            <person name="Ishaque N."/>
            <person name="Boot N."/>
            <person name="Cabral A."/>
            <person name="Kemen E."/>
            <person name="Thines M."/>
            <person name="Ah-Fong A."/>
            <person name="Anderson R."/>
            <person name="Badejoko W."/>
            <person name="Bittner-Eddy P."/>
            <person name="Boore J.L."/>
            <person name="Chibucos M.C."/>
            <person name="Coates M."/>
            <person name="Dehal P."/>
            <person name="Delehaunty K."/>
            <person name="Dong S."/>
            <person name="Downton P."/>
            <person name="Dumas B."/>
            <person name="Fabro G."/>
            <person name="Fronick C."/>
            <person name="Fuerstenberg S.I."/>
            <person name="Fulton L."/>
            <person name="Gaulin E."/>
            <person name="Govers F."/>
            <person name="Hughes L."/>
            <person name="Humphray S."/>
            <person name="Jiang R.H."/>
            <person name="Judelson H."/>
            <person name="Kamoun S."/>
            <person name="Kyung K."/>
            <person name="Meijer H."/>
            <person name="Minx P."/>
            <person name="Morris P."/>
            <person name="Nelson J."/>
            <person name="Phuntumart V."/>
            <person name="Qutob D."/>
            <person name="Rehmany A."/>
            <person name="Rougon-Cardoso A."/>
            <person name="Ryden P."/>
            <person name="Torto-Alalibo T."/>
            <person name="Studholme D."/>
            <person name="Wang Y."/>
            <person name="Win J."/>
            <person name="Wood J."/>
            <person name="Clifton S.W."/>
            <person name="Rogers J."/>
            <person name="Van den Ackerveken G."/>
            <person name="Jones J.D."/>
            <person name="McDowell J.M."/>
            <person name="Beynon J."/>
            <person name="Tyler B.M."/>
        </authorList>
    </citation>
    <scope>NUCLEOTIDE SEQUENCE [LARGE SCALE GENOMIC DNA]</scope>
    <source>
        <strain evidence="2">Emoy2</strain>
    </source>
</reference>